<name>A0A6G0WEG5_APHCR</name>
<keyword evidence="7" id="KW-1185">Reference proteome</keyword>
<dbReference type="Pfam" id="PF05485">
    <property type="entry name" value="THAP"/>
    <property type="match status" value="1"/>
</dbReference>
<evidence type="ECO:0000256" key="1">
    <source>
        <dbReference type="ARBA" id="ARBA00022723"/>
    </source>
</evidence>
<evidence type="ECO:0000256" key="4">
    <source>
        <dbReference type="ARBA" id="ARBA00023125"/>
    </source>
</evidence>
<proteinExistence type="predicted"/>
<evidence type="ECO:0000313" key="7">
    <source>
        <dbReference type="Proteomes" id="UP000478052"/>
    </source>
</evidence>
<keyword evidence="4" id="KW-0238">DNA-binding</keyword>
<dbReference type="GO" id="GO:0003677">
    <property type="term" value="F:DNA binding"/>
    <property type="evidence" value="ECO:0007669"/>
    <property type="project" value="UniProtKB-KW"/>
</dbReference>
<dbReference type="SUPFAM" id="SSF57716">
    <property type="entry name" value="Glucocorticoid receptor-like (DNA-binding domain)"/>
    <property type="match status" value="1"/>
</dbReference>
<accession>A0A6G0WEG5</accession>
<feature type="domain" description="THAP-type" evidence="5">
    <location>
        <begin position="26"/>
        <end position="112"/>
    </location>
</feature>
<sequence>MIEINRLITINVLYIYTVEIVMPTRCSTGNSTEKKYNLLNGIQIKSLFKLLNKWAKAIPRKDKVLTSNCRVCELHFLGDIEKYYEIKLPCGNVDKIEKGKPTLKYKAIPTIFPNLPSYLSTVPANKRKSPQKKPDNFICTKRPKLQLLAIDSIKATGNTQVQYSETSECTCGLLPNHIYYVRWKLGSEKKITIDENLKIQRWVELLRHLHFKFDPPLKIIDPYY</sequence>
<dbReference type="OrthoDB" id="6587753at2759"/>
<protein>
    <submittedName>
        <fullName evidence="6">THAP-type domain-containing protein</fullName>
    </submittedName>
</protein>
<feature type="non-terminal residue" evidence="6">
    <location>
        <position position="224"/>
    </location>
</feature>
<keyword evidence="1" id="KW-0479">Metal-binding</keyword>
<organism evidence="6 7">
    <name type="scientific">Aphis craccivora</name>
    <name type="common">Cowpea aphid</name>
    <dbReference type="NCBI Taxonomy" id="307492"/>
    <lineage>
        <taxon>Eukaryota</taxon>
        <taxon>Metazoa</taxon>
        <taxon>Ecdysozoa</taxon>
        <taxon>Arthropoda</taxon>
        <taxon>Hexapoda</taxon>
        <taxon>Insecta</taxon>
        <taxon>Pterygota</taxon>
        <taxon>Neoptera</taxon>
        <taxon>Paraneoptera</taxon>
        <taxon>Hemiptera</taxon>
        <taxon>Sternorrhyncha</taxon>
        <taxon>Aphidomorpha</taxon>
        <taxon>Aphidoidea</taxon>
        <taxon>Aphididae</taxon>
        <taxon>Aphidini</taxon>
        <taxon>Aphis</taxon>
        <taxon>Aphis</taxon>
    </lineage>
</organism>
<evidence type="ECO:0000256" key="3">
    <source>
        <dbReference type="ARBA" id="ARBA00022833"/>
    </source>
</evidence>
<reference evidence="6 7" key="1">
    <citation type="submission" date="2019-08" db="EMBL/GenBank/DDBJ databases">
        <title>Whole genome of Aphis craccivora.</title>
        <authorList>
            <person name="Voronova N.V."/>
            <person name="Shulinski R.S."/>
            <person name="Bandarenka Y.V."/>
            <person name="Zhorov D.G."/>
            <person name="Warner D."/>
        </authorList>
    </citation>
    <scope>NUCLEOTIDE SEQUENCE [LARGE SCALE GENOMIC DNA]</scope>
    <source>
        <strain evidence="6">180601</strain>
        <tissue evidence="6">Whole Body</tissue>
    </source>
</reference>
<evidence type="ECO:0000256" key="2">
    <source>
        <dbReference type="ARBA" id="ARBA00022771"/>
    </source>
</evidence>
<gene>
    <name evidence="6" type="ORF">FWK35_00026370</name>
</gene>
<dbReference type="AlphaFoldDB" id="A0A6G0WEG5"/>
<evidence type="ECO:0000259" key="5">
    <source>
        <dbReference type="Pfam" id="PF05485"/>
    </source>
</evidence>
<evidence type="ECO:0000313" key="6">
    <source>
        <dbReference type="EMBL" id="KAF0725770.1"/>
    </source>
</evidence>
<dbReference type="InterPro" id="IPR006612">
    <property type="entry name" value="THAP_Znf"/>
</dbReference>
<keyword evidence="3" id="KW-0862">Zinc</keyword>
<keyword evidence="2" id="KW-0863">Zinc-finger</keyword>
<dbReference type="EMBL" id="VUJU01008796">
    <property type="protein sequence ID" value="KAF0725770.1"/>
    <property type="molecule type" value="Genomic_DNA"/>
</dbReference>
<comment type="caution">
    <text evidence="6">The sequence shown here is derived from an EMBL/GenBank/DDBJ whole genome shotgun (WGS) entry which is preliminary data.</text>
</comment>
<dbReference type="Proteomes" id="UP000478052">
    <property type="component" value="Unassembled WGS sequence"/>
</dbReference>
<dbReference type="GO" id="GO:0008270">
    <property type="term" value="F:zinc ion binding"/>
    <property type="evidence" value="ECO:0007669"/>
    <property type="project" value="UniProtKB-KW"/>
</dbReference>